<dbReference type="EMBL" id="KN819681">
    <property type="protein sequence ID" value="KIJ08187.1"/>
    <property type="molecule type" value="Genomic_DNA"/>
</dbReference>
<dbReference type="HOGENOM" id="CLU_2321078_0_0_1"/>
<accession>A0A0C9TK20</accession>
<protein>
    <submittedName>
        <fullName evidence="1">Uncharacterized protein</fullName>
    </submittedName>
</protein>
<reference evidence="2" key="2">
    <citation type="submission" date="2015-01" db="EMBL/GenBank/DDBJ databases">
        <title>Evolutionary Origins and Diversification of the Mycorrhizal Mutualists.</title>
        <authorList>
            <consortium name="DOE Joint Genome Institute"/>
            <consortium name="Mycorrhizal Genomics Consortium"/>
            <person name="Kohler A."/>
            <person name="Kuo A."/>
            <person name="Nagy L.G."/>
            <person name="Floudas D."/>
            <person name="Copeland A."/>
            <person name="Barry K.W."/>
            <person name="Cichocki N."/>
            <person name="Veneault-Fourrey C."/>
            <person name="LaButti K."/>
            <person name="Lindquist E.A."/>
            <person name="Lipzen A."/>
            <person name="Lundell T."/>
            <person name="Morin E."/>
            <person name="Murat C."/>
            <person name="Riley R."/>
            <person name="Ohm R."/>
            <person name="Sun H."/>
            <person name="Tunlid A."/>
            <person name="Henrissat B."/>
            <person name="Grigoriev I.V."/>
            <person name="Hibbett D.S."/>
            <person name="Martin F."/>
        </authorList>
    </citation>
    <scope>NUCLEOTIDE SEQUENCE [LARGE SCALE GENOMIC DNA]</scope>
    <source>
        <strain evidence="2">ATCC 200175</strain>
    </source>
</reference>
<evidence type="ECO:0000313" key="2">
    <source>
        <dbReference type="Proteomes" id="UP000053647"/>
    </source>
</evidence>
<dbReference type="Proteomes" id="UP000053647">
    <property type="component" value="Unassembled WGS sequence"/>
</dbReference>
<reference evidence="1 2" key="1">
    <citation type="submission" date="2014-06" db="EMBL/GenBank/DDBJ databases">
        <authorList>
            <consortium name="DOE Joint Genome Institute"/>
            <person name="Kuo A."/>
            <person name="Kohler A."/>
            <person name="Nagy L.G."/>
            <person name="Floudas D."/>
            <person name="Copeland A."/>
            <person name="Barry K.W."/>
            <person name="Cichocki N."/>
            <person name="Veneault-Fourrey C."/>
            <person name="LaButti K."/>
            <person name="Lindquist E.A."/>
            <person name="Lipzen A."/>
            <person name="Lundell T."/>
            <person name="Morin E."/>
            <person name="Murat C."/>
            <person name="Sun H."/>
            <person name="Tunlid A."/>
            <person name="Henrissat B."/>
            <person name="Grigoriev I.V."/>
            <person name="Hibbett D.S."/>
            <person name="Martin F."/>
            <person name="Nordberg H.P."/>
            <person name="Cantor M.N."/>
            <person name="Hua S.X."/>
        </authorList>
    </citation>
    <scope>NUCLEOTIDE SEQUENCE [LARGE SCALE GENOMIC DNA]</scope>
    <source>
        <strain evidence="1 2">ATCC 200175</strain>
    </source>
</reference>
<sequence>MSVVAHPTEFDWYLQSHARLLATQQCGQSSSLSFALCHLPVNLASQPVPDADIVCSCAKNHYDSQGGVDFDSATEADTAQAESVLEAYRRNFNLITPQL</sequence>
<dbReference type="Gene3D" id="3.30.420.10">
    <property type="entry name" value="Ribonuclease H-like superfamily/Ribonuclease H"/>
    <property type="match status" value="1"/>
</dbReference>
<proteinExistence type="predicted"/>
<name>A0A0C9TK20_PAXIN</name>
<gene>
    <name evidence="1" type="ORF">PAXINDRAFT_18659</name>
</gene>
<organism evidence="1 2">
    <name type="scientific">Paxillus involutus ATCC 200175</name>
    <dbReference type="NCBI Taxonomy" id="664439"/>
    <lineage>
        <taxon>Eukaryota</taxon>
        <taxon>Fungi</taxon>
        <taxon>Dikarya</taxon>
        <taxon>Basidiomycota</taxon>
        <taxon>Agaricomycotina</taxon>
        <taxon>Agaricomycetes</taxon>
        <taxon>Agaricomycetidae</taxon>
        <taxon>Boletales</taxon>
        <taxon>Paxilineae</taxon>
        <taxon>Paxillaceae</taxon>
        <taxon>Paxillus</taxon>
    </lineage>
</organism>
<keyword evidence="2" id="KW-1185">Reference proteome</keyword>
<dbReference type="AlphaFoldDB" id="A0A0C9TK20"/>
<evidence type="ECO:0000313" key="1">
    <source>
        <dbReference type="EMBL" id="KIJ08187.1"/>
    </source>
</evidence>
<dbReference type="GO" id="GO:0003676">
    <property type="term" value="F:nucleic acid binding"/>
    <property type="evidence" value="ECO:0007669"/>
    <property type="project" value="InterPro"/>
</dbReference>
<dbReference type="OrthoDB" id="10252740at2759"/>
<dbReference type="InterPro" id="IPR036397">
    <property type="entry name" value="RNaseH_sf"/>
</dbReference>